<evidence type="ECO:0000256" key="1">
    <source>
        <dbReference type="SAM" id="MobiDB-lite"/>
    </source>
</evidence>
<organism evidence="3 4">
    <name type="scientific">Streptomyces lonarensis</name>
    <dbReference type="NCBI Taxonomy" id="700599"/>
    <lineage>
        <taxon>Bacteria</taxon>
        <taxon>Bacillati</taxon>
        <taxon>Actinomycetota</taxon>
        <taxon>Actinomycetes</taxon>
        <taxon>Kitasatosporales</taxon>
        <taxon>Streptomycetaceae</taxon>
        <taxon>Streptomyces</taxon>
    </lineage>
</organism>
<evidence type="ECO:0000256" key="2">
    <source>
        <dbReference type="SAM" id="Phobius"/>
    </source>
</evidence>
<reference evidence="3 4" key="1">
    <citation type="submission" date="2020-03" db="EMBL/GenBank/DDBJ databases">
        <title>Draft genome of Streptomyces sp. ventii, isolated from the Axial Seamount in the Pacific Ocean, and resequencing of the two type strains Streptomyces lonarensis strain NCL 716 and Streptomyces bohaiensis strain 11A07.</title>
        <authorList>
            <person name="Loughran R.M."/>
            <person name="Pfannmuller K.M."/>
            <person name="Wasson B.J."/>
            <person name="Deadmond M.C."/>
            <person name="Paddock B.E."/>
            <person name="Koyack M.J."/>
            <person name="Gallegos D.A."/>
            <person name="Mitchell E.A."/>
            <person name="Ushijima B."/>
            <person name="Saw J.H."/>
            <person name="Mcphail K.L."/>
            <person name="Videau P."/>
        </authorList>
    </citation>
    <scope>NUCLEOTIDE SEQUENCE [LARGE SCALE GENOMIC DNA]</scope>
    <source>
        <strain evidence="3 4">NCL716</strain>
    </source>
</reference>
<gene>
    <name evidence="3" type="ORF">HCN56_14220</name>
</gene>
<keyword evidence="2" id="KW-0812">Transmembrane</keyword>
<sequence length="211" mass="21495">MNQPQPAPGDPGPHPGRPAHDPWTAHLPETGPPKSGPGFGADLRDALLALVGSALIGGAAVGLLWYWLAPGVALVSNGEALFPRNSEGEGAVAADGTFLLAGIGVGVVLGVLTHLLRRRGGVPLVLGLALGSAIGAVLAWRLGILLEPPRSEIIERGRELEPGGVIDAPRELTARTALLGLPFGALAGHAACYAAWGPRDQAPRLGAHARP</sequence>
<dbReference type="EMBL" id="JAAVJD010000103">
    <property type="protein sequence ID" value="NJQ06709.1"/>
    <property type="molecule type" value="Genomic_DNA"/>
</dbReference>
<evidence type="ECO:0000313" key="4">
    <source>
        <dbReference type="Proteomes" id="UP000578686"/>
    </source>
</evidence>
<evidence type="ECO:0000313" key="3">
    <source>
        <dbReference type="EMBL" id="NJQ06709.1"/>
    </source>
</evidence>
<keyword evidence="2" id="KW-0472">Membrane</keyword>
<feature type="transmembrane region" description="Helical" evidence="2">
    <location>
        <begin position="124"/>
        <end position="142"/>
    </location>
</feature>
<accession>A0A7X6D249</accession>
<feature type="compositionally biased region" description="Pro residues" evidence="1">
    <location>
        <begin position="1"/>
        <end position="16"/>
    </location>
</feature>
<proteinExistence type="predicted"/>
<dbReference type="RefSeq" id="WP_167971062.1">
    <property type="nucleotide sequence ID" value="NZ_BHZG01000103.1"/>
</dbReference>
<name>A0A7X6D249_9ACTN</name>
<dbReference type="AlphaFoldDB" id="A0A7X6D249"/>
<feature type="transmembrane region" description="Helical" evidence="2">
    <location>
        <begin position="47"/>
        <end position="68"/>
    </location>
</feature>
<dbReference type="Proteomes" id="UP000578686">
    <property type="component" value="Unassembled WGS sequence"/>
</dbReference>
<keyword evidence="2" id="KW-1133">Transmembrane helix</keyword>
<protein>
    <submittedName>
        <fullName evidence="3">ABC transporter permease</fullName>
    </submittedName>
</protein>
<feature type="transmembrane region" description="Helical" evidence="2">
    <location>
        <begin position="91"/>
        <end position="112"/>
    </location>
</feature>
<feature type="region of interest" description="Disordered" evidence="1">
    <location>
        <begin position="1"/>
        <end position="38"/>
    </location>
</feature>
<comment type="caution">
    <text evidence="3">The sequence shown here is derived from an EMBL/GenBank/DDBJ whole genome shotgun (WGS) entry which is preliminary data.</text>
</comment>
<keyword evidence="4" id="KW-1185">Reference proteome</keyword>